<dbReference type="Pfam" id="PF09324">
    <property type="entry name" value="Sec7-like_HDS"/>
    <property type="match status" value="1"/>
</dbReference>
<evidence type="ECO:0000259" key="9">
    <source>
        <dbReference type="Pfam" id="PF09324"/>
    </source>
</evidence>
<keyword evidence="5" id="KW-0653">Protein transport</keyword>
<dbReference type="EC" id="2.3.1.199" evidence="2"/>
<dbReference type="InterPro" id="IPR016024">
    <property type="entry name" value="ARM-type_fold"/>
</dbReference>
<feature type="region of interest" description="Disordered" evidence="6">
    <location>
        <begin position="852"/>
        <end position="876"/>
    </location>
</feature>
<dbReference type="InterPro" id="IPR032691">
    <property type="entry name" value="Mon2/Sec7/BIG1-like_HUS"/>
</dbReference>
<sequence length="2084" mass="219567">MATVADAAFYEVLEADLRALSSEARKTDSIATQITGWLQHTDFPQIKECAERALLRLRAIAQEGRGVEAVRTKEILRPFLLVCESKNPRLIGAVLGSIQKLLAHNAVSDEGRQQIIQALHQVERSSDDTVKLKILQTALTLLQNPSNADDQEGAGQVLSLCMRIYCHNKSSPTVVSTAAATVRQAVALLFDHAVMGTSNSGSNAGVDGVATGREIAAVMLLQDLLNMCAGSPATWLKCPSVGRSFVLDLLEFVLLHRPAAFQAHSAFKALLQTKMGPCLAELSVAALDPEVEPASAGEAKLLLRCVGAMLRKHALLLPELAPKMIETLLAGCGASRMPWQRLLSLQVLRWLMSDPQLLYALFSAYDMSIHHDVNAVHDTLQVALEIVKAYVKQADASEDDLMERLSSIYKGRADGKELQIDVDSAVVVAAATQEAWVAYLALDMLLSVVACVETLADAVASTNGSACSEQLQLAPLATATSGMERSSSNSSSSLLSIGRQQQQQQQGQPPLAAATVSTLVDVLWRPLLAGLSSVLGRCYDGSRHEALMLQVLQAYQRYTYSAGALGEVHARDAFLAALCEVAVTPVAAAEEAAAAAGKVAGRVSLDGAQAGRTSIAASFLSDDQLADSLGPSWVLVVEVLCTLDRLLPAAGGPGSSKHDDRPSSVLNELLILLGIANQLFESSADMTPDAQVSLMLALSEVSSRTLAAAAQQGFQSMPAGGAAGGLAAAGAATGAAAGSGGAGGGFRLSALNRMVEVLLYNLPRIQDLWGIFLAHLMEVLHSGNAAVRAAAIEALDKSLTGAIGSPCLGQQQQQQLAPAAAAAAAAAAEASQHQPGASKHLLPPRGTAAAAAAAGSDVTAASQQQQQQQQGSSSTAGDVEHMLLVALESMYKEEREPDVRLGLLRVTLHVLQRHGECLSRGWVPLLRLLEAVPAWEEASTVAAAFQCVESVSSDFLPTMPKQHLERALEVAYLFVAQKKISVDPRPEVRNSGVRTLFLAVGSQASRFDAQTLRYCLWEILFPLVTYVHVVGDTSSSAEAAAVELGKDKGKAVMMLMHHSRNSEQKQWDETTVLALNGLGKVLKAHMATVLTLPGFDEKWDEVCAIAARVLCCGRKAVAVAAAQLLTGFLQLLTGFLQSYKPVQAAAAAASGAAAAGYGVPWKRALAATDEAVIAMSVHNTRVPLQARSELLTGLAAVLASQGPEGAFDHADMQLLLKWMDGLARHPTGADDVTPVPGVLPPVQKLVLQILGHFNTVVVPEAWTDVLLTLAGFLCPFKAMQQRQAQDAAAAAAGAPAAADAAAAHAPAAVGAATAAGAAKLAPGSPGGLFRGLARLASGRPSATAAAAAAAAAAPSDDAAALSFQWMGKIVERLVSLYSHAPWQVRASLFAPVVSGLGQCAALRHVAPEEPLWQQAAAGLVSVVNAGLPAVNIMFVNHHQPPENAWQVLAGTFEMFLLGWGLPDSLRAQAAEVAAAAAAKQQQQQQATGGSSGSSSSRRPSGTGSDTAAAESKLHAAVLDSLTDVVLASCSSAAYELRLRLFSPWWPLLALCCLAVAAAAIYSTRPKTLYLVDFVAQRPADSWANSRERLHESTLQSNFFSKESLQFQQKVLYASGMGPATYAPDWLHNFPQDTSTGKARLEFESVAIKAAQDLLQRTGVPASAIGVVVVNSSVFCPTPSLAAQLMNHLNLSTKTLHYNLGGMGCAASPISIELAQQALLLRPGSYALVVSTEVVTQSIYKGTQRSMQVANVLFRSGAAAILLTNRRSEARRAKYNLHCLVRTNLMAEDAAYGAAQELEDGQGIKGIKLSKDLPKIAAQELEDGQGVKLSKDLPKIAGRQSHVSLTYSSVMLCEIKWYGVAQELEDGQGIKLAKDLPKIAGGKAVIDGIQKELGLPPSYVEPSRASLYRYGNTSCSSIWYVLAYIESFQGLAAGQRVLQLAFGSGFKCNSLVWEANRSFKFEHPAWQGFDLAAMYADLHVMEGKLKELLAEMAADKAAAAAAGDKERQQDAAAVLTDMTAADLTAECSLNHYVRTAADTPSADSMAAVDQGVRTAAGLIAADSEDQDVQTAADQHSISPAGPGQK</sequence>
<evidence type="ECO:0000259" key="8">
    <source>
        <dbReference type="Pfam" id="PF08541"/>
    </source>
</evidence>
<feature type="compositionally biased region" description="Low complexity" evidence="6">
    <location>
        <begin position="862"/>
        <end position="874"/>
    </location>
</feature>
<evidence type="ECO:0000313" key="13">
    <source>
        <dbReference type="EMBL" id="WIA22887.1"/>
    </source>
</evidence>
<keyword evidence="4" id="KW-0808">Transferase</keyword>
<accession>A0ABY8UNQ5</accession>
<dbReference type="Pfam" id="PF12783">
    <property type="entry name" value="Sec7-like_HUS"/>
    <property type="match status" value="1"/>
</dbReference>
<comment type="similarity">
    <text evidence="1">Belongs to the thiolase-like superfamily. Chalcone/stilbene synthases family.</text>
</comment>
<evidence type="ECO:0000256" key="3">
    <source>
        <dbReference type="ARBA" id="ARBA00022448"/>
    </source>
</evidence>
<feature type="domain" description="Beta-ketoacyl-[acyl-carrier-protein] synthase III C-terminal" evidence="8">
    <location>
        <begin position="1883"/>
        <end position="1953"/>
    </location>
</feature>
<evidence type="ECO:0000259" key="10">
    <source>
        <dbReference type="Pfam" id="PF12783"/>
    </source>
</evidence>
<feature type="domain" description="Mon2/Sec7/BIG1-like dimerisation and cyclophilin-binding" evidence="12">
    <location>
        <begin position="6"/>
        <end position="193"/>
    </location>
</feature>
<evidence type="ECO:0000256" key="2">
    <source>
        <dbReference type="ARBA" id="ARBA00012307"/>
    </source>
</evidence>
<keyword evidence="3" id="KW-0813">Transport</keyword>
<feature type="domain" description="FAE" evidence="7">
    <location>
        <begin position="1561"/>
        <end position="1821"/>
    </location>
</feature>
<feature type="compositionally biased region" description="Low complexity" evidence="6">
    <location>
        <begin position="1480"/>
        <end position="1504"/>
    </location>
</feature>
<feature type="domain" description="Mon2/Sec7/BIG1-like HDS" evidence="9">
    <location>
        <begin position="881"/>
        <end position="949"/>
    </location>
</feature>
<dbReference type="InterPro" id="IPR012392">
    <property type="entry name" value="3-ktacl-CoA_syn"/>
</dbReference>
<dbReference type="PANTHER" id="PTHR31561">
    <property type="entry name" value="3-KETOACYL-COA SYNTHASE"/>
    <property type="match status" value="1"/>
</dbReference>
<reference evidence="13 14" key="1">
    <citation type="submission" date="2023-05" db="EMBL/GenBank/DDBJ databases">
        <title>A 100% complete, gapless, phased diploid assembly of the Scenedesmus obliquus UTEX 3031 genome.</title>
        <authorList>
            <person name="Biondi T.C."/>
            <person name="Hanschen E.R."/>
            <person name="Kwon T."/>
            <person name="Eng W."/>
            <person name="Kruse C.P.S."/>
            <person name="Koehler S.I."/>
            <person name="Kunde Y."/>
            <person name="Gleasner C.D."/>
            <person name="You Mak K.T."/>
            <person name="Polle J."/>
            <person name="Hovde B.T."/>
            <person name="Starkenburg S.R."/>
        </authorList>
    </citation>
    <scope>NUCLEOTIDE SEQUENCE [LARGE SCALE GENOMIC DNA]</scope>
    <source>
        <strain evidence="13 14">DOE0152z</strain>
    </source>
</reference>
<dbReference type="InterPro" id="IPR015403">
    <property type="entry name" value="Mon2/Sec7/BIG1-like_HDS"/>
</dbReference>
<feature type="compositionally biased region" description="Polar residues" evidence="6">
    <location>
        <begin position="2067"/>
        <end position="2076"/>
    </location>
</feature>
<evidence type="ECO:0000259" key="7">
    <source>
        <dbReference type="Pfam" id="PF08392"/>
    </source>
</evidence>
<feature type="region of interest" description="Disordered" evidence="6">
    <location>
        <begin position="2060"/>
        <end position="2084"/>
    </location>
</feature>
<dbReference type="InterPro" id="IPR032629">
    <property type="entry name" value="DCB_dom"/>
</dbReference>
<feature type="region of interest" description="Disordered" evidence="6">
    <location>
        <begin position="1480"/>
        <end position="1506"/>
    </location>
</feature>
<dbReference type="SUPFAM" id="SSF48371">
    <property type="entry name" value="ARM repeat"/>
    <property type="match status" value="1"/>
</dbReference>
<dbReference type="Pfam" id="PF16213">
    <property type="entry name" value="DCB"/>
    <property type="match status" value="1"/>
</dbReference>
<dbReference type="Proteomes" id="UP001244341">
    <property type="component" value="Chromosome 15b"/>
</dbReference>
<keyword evidence="14" id="KW-1185">Reference proteome</keyword>
<dbReference type="InterPro" id="IPR016039">
    <property type="entry name" value="Thiolase-like"/>
</dbReference>
<gene>
    <name evidence="13" type="ORF">OEZ85_001266</name>
</gene>
<evidence type="ECO:0000256" key="1">
    <source>
        <dbReference type="ARBA" id="ARBA00005531"/>
    </source>
</evidence>
<dbReference type="Pfam" id="PF08392">
    <property type="entry name" value="FAE1_CUT1_RppA"/>
    <property type="match status" value="1"/>
</dbReference>
<evidence type="ECO:0000256" key="5">
    <source>
        <dbReference type="ARBA" id="ARBA00022927"/>
    </source>
</evidence>
<dbReference type="EMBL" id="CP126222">
    <property type="protein sequence ID" value="WIA22887.1"/>
    <property type="molecule type" value="Genomic_DNA"/>
</dbReference>
<dbReference type="Gene3D" id="3.40.47.10">
    <property type="match status" value="1"/>
</dbReference>
<protein>
    <recommendedName>
        <fullName evidence="2">very-long-chain 3-oxoacyl-CoA synthase</fullName>
        <ecNumber evidence="2">2.3.1.199</ecNumber>
    </recommendedName>
</protein>
<dbReference type="InterPro" id="IPR013747">
    <property type="entry name" value="ACP_syn_III_C"/>
</dbReference>
<proteinExistence type="inferred from homology"/>
<dbReference type="Pfam" id="PF08541">
    <property type="entry name" value="ACP_syn_III_C"/>
    <property type="match status" value="1"/>
</dbReference>
<organism evidence="13 14">
    <name type="scientific">Tetradesmus obliquus</name>
    <name type="common">Green alga</name>
    <name type="synonym">Acutodesmus obliquus</name>
    <dbReference type="NCBI Taxonomy" id="3088"/>
    <lineage>
        <taxon>Eukaryota</taxon>
        <taxon>Viridiplantae</taxon>
        <taxon>Chlorophyta</taxon>
        <taxon>core chlorophytes</taxon>
        <taxon>Chlorophyceae</taxon>
        <taxon>CS clade</taxon>
        <taxon>Sphaeropleales</taxon>
        <taxon>Scenedesmaceae</taxon>
        <taxon>Tetradesmus</taxon>
    </lineage>
</organism>
<evidence type="ECO:0000259" key="12">
    <source>
        <dbReference type="Pfam" id="PF16213"/>
    </source>
</evidence>
<name>A0ABY8UNQ5_TETOB</name>
<evidence type="ECO:0000256" key="4">
    <source>
        <dbReference type="ARBA" id="ARBA00022679"/>
    </source>
</evidence>
<feature type="domain" description="Mon2 C-terminal" evidence="11">
    <location>
        <begin position="977"/>
        <end position="1144"/>
    </location>
</feature>
<dbReference type="InterPro" id="IPR013601">
    <property type="entry name" value="FAE1_typ3_polyketide_synth"/>
</dbReference>
<dbReference type="CDD" id="cd00831">
    <property type="entry name" value="CHS_like"/>
    <property type="match status" value="1"/>
</dbReference>
<evidence type="ECO:0000313" key="14">
    <source>
        <dbReference type="Proteomes" id="UP001244341"/>
    </source>
</evidence>
<dbReference type="Pfam" id="PF16206">
    <property type="entry name" value="Mon2_C"/>
    <property type="match status" value="1"/>
</dbReference>
<feature type="domain" description="Mon2/Sec7/BIG1-like HUS" evidence="10">
    <location>
        <begin position="217"/>
        <end position="369"/>
    </location>
</feature>
<evidence type="ECO:0000256" key="6">
    <source>
        <dbReference type="SAM" id="MobiDB-lite"/>
    </source>
</evidence>
<evidence type="ECO:0000259" key="11">
    <source>
        <dbReference type="Pfam" id="PF16206"/>
    </source>
</evidence>
<dbReference type="InterPro" id="IPR032817">
    <property type="entry name" value="Mon2_C"/>
</dbReference>
<dbReference type="SUPFAM" id="SSF53901">
    <property type="entry name" value="Thiolase-like"/>
    <property type="match status" value="2"/>
</dbReference>